<name>A0AB73U2E1_MYCCH</name>
<proteinExistence type="predicted"/>
<dbReference type="Pfam" id="PF00440">
    <property type="entry name" value="TetR_N"/>
    <property type="match status" value="1"/>
</dbReference>
<dbReference type="PRINTS" id="PR00455">
    <property type="entry name" value="HTHTETR"/>
</dbReference>
<feature type="DNA-binding region" description="H-T-H motif" evidence="2">
    <location>
        <begin position="60"/>
        <end position="79"/>
    </location>
</feature>
<gene>
    <name evidence="4" type="ORF">FJK96_12655</name>
</gene>
<dbReference type="EMBL" id="CP041150">
    <property type="protein sequence ID" value="QDF70913.1"/>
    <property type="molecule type" value="Genomic_DNA"/>
</dbReference>
<dbReference type="InterPro" id="IPR001647">
    <property type="entry name" value="HTH_TetR"/>
</dbReference>
<dbReference type="AlphaFoldDB" id="A0AB73U2E1"/>
<protein>
    <submittedName>
        <fullName evidence="4">TetR/AcrR family transcriptional regulator</fullName>
    </submittedName>
</protein>
<dbReference type="InterPro" id="IPR009057">
    <property type="entry name" value="Homeodomain-like_sf"/>
</dbReference>
<dbReference type="InterPro" id="IPR050109">
    <property type="entry name" value="HTH-type_TetR-like_transc_reg"/>
</dbReference>
<dbReference type="SUPFAM" id="SSF46689">
    <property type="entry name" value="Homeodomain-like"/>
    <property type="match status" value="1"/>
</dbReference>
<dbReference type="Proteomes" id="UP000317728">
    <property type="component" value="Chromosome"/>
</dbReference>
<evidence type="ECO:0000256" key="1">
    <source>
        <dbReference type="ARBA" id="ARBA00023125"/>
    </source>
</evidence>
<accession>A0AB73U2E1</accession>
<keyword evidence="1 2" id="KW-0238">DNA-binding</keyword>
<dbReference type="InterPro" id="IPR036271">
    <property type="entry name" value="Tet_transcr_reg_TetR-rel_C_sf"/>
</dbReference>
<dbReference type="PANTHER" id="PTHR30055">
    <property type="entry name" value="HTH-TYPE TRANSCRIPTIONAL REGULATOR RUTR"/>
    <property type="match status" value="1"/>
</dbReference>
<sequence>MSPLICRPSEARYTYRSVYPRYTDRYTADRVTQVTITGARERLLEAAAQLTYLNGIDVTGVDAIAKQAGVTKRTLYQHFRSKDELVAAALQARDEPTIAGLRAAIDHHISRGLRPVEALFAVLTLTFAIPGFRGCAFLNAGLEMHADDHLVRPVTRSHTDARRNLIADLVHAEGIDDEWVTDAVTLLVEGTLAAGAARRDTGLVGRAAQSAERILSLARATPPQP</sequence>
<evidence type="ECO:0000313" key="4">
    <source>
        <dbReference type="EMBL" id="QDF70913.1"/>
    </source>
</evidence>
<dbReference type="GO" id="GO:0003700">
    <property type="term" value="F:DNA-binding transcription factor activity"/>
    <property type="evidence" value="ECO:0007669"/>
    <property type="project" value="TreeGrafter"/>
</dbReference>
<dbReference type="PANTHER" id="PTHR30055:SF200">
    <property type="entry name" value="HTH-TYPE TRANSCRIPTIONAL REPRESSOR BDCR"/>
    <property type="match status" value="1"/>
</dbReference>
<organism evidence="4 5">
    <name type="scientific">Mycobacteroides chelonae</name>
    <name type="common">Mycobacterium chelonae</name>
    <dbReference type="NCBI Taxonomy" id="1774"/>
    <lineage>
        <taxon>Bacteria</taxon>
        <taxon>Bacillati</taxon>
        <taxon>Actinomycetota</taxon>
        <taxon>Actinomycetes</taxon>
        <taxon>Mycobacteriales</taxon>
        <taxon>Mycobacteriaceae</taxon>
        <taxon>Mycobacteroides</taxon>
    </lineage>
</organism>
<dbReference type="SUPFAM" id="SSF48498">
    <property type="entry name" value="Tetracyclin repressor-like, C-terminal domain"/>
    <property type="match status" value="1"/>
</dbReference>
<dbReference type="GO" id="GO:0000976">
    <property type="term" value="F:transcription cis-regulatory region binding"/>
    <property type="evidence" value="ECO:0007669"/>
    <property type="project" value="TreeGrafter"/>
</dbReference>
<dbReference type="PROSITE" id="PS50977">
    <property type="entry name" value="HTH_TETR_2"/>
    <property type="match status" value="1"/>
</dbReference>
<feature type="domain" description="HTH tetR-type" evidence="3">
    <location>
        <begin position="37"/>
        <end position="97"/>
    </location>
</feature>
<dbReference type="Gene3D" id="1.10.357.10">
    <property type="entry name" value="Tetracycline Repressor, domain 2"/>
    <property type="match status" value="1"/>
</dbReference>
<reference evidence="4 5" key="1">
    <citation type="submission" date="2019-06" db="EMBL/GenBank/DDBJ databases">
        <title>Whole geneome sequnce of Mycobacteroides chelonae M77 isolated from bovine milk from Meghalaya, India.</title>
        <authorList>
            <person name="Vise E."/>
            <person name="Das S."/>
            <person name="Garg A."/>
            <person name="Ghatak S."/>
            <person name="Shakuntala I."/>
            <person name="Milton A.A.P."/>
            <person name="Karam A."/>
            <person name="Sanjukta R."/>
            <person name="Puro K."/>
            <person name="Sen A."/>
        </authorList>
    </citation>
    <scope>NUCLEOTIDE SEQUENCE [LARGE SCALE GENOMIC DNA]</scope>
    <source>
        <strain evidence="4 5">M77</strain>
    </source>
</reference>
<evidence type="ECO:0000256" key="2">
    <source>
        <dbReference type="PROSITE-ProRule" id="PRU00335"/>
    </source>
</evidence>
<evidence type="ECO:0000259" key="3">
    <source>
        <dbReference type="PROSITE" id="PS50977"/>
    </source>
</evidence>
<evidence type="ECO:0000313" key="5">
    <source>
        <dbReference type="Proteomes" id="UP000317728"/>
    </source>
</evidence>